<dbReference type="CDD" id="cd04492">
    <property type="entry name" value="YhaM_OBF_like"/>
    <property type="match status" value="1"/>
</dbReference>
<organism evidence="3 4">
    <name type="scientific">Desulfurella multipotens</name>
    <dbReference type="NCBI Taxonomy" id="79269"/>
    <lineage>
        <taxon>Bacteria</taxon>
        <taxon>Pseudomonadati</taxon>
        <taxon>Campylobacterota</taxon>
        <taxon>Desulfurellia</taxon>
        <taxon>Desulfurellales</taxon>
        <taxon>Desulfurellaceae</taxon>
        <taxon>Desulfurella</taxon>
    </lineage>
</organism>
<evidence type="ECO:0000313" key="4">
    <source>
        <dbReference type="Proteomes" id="UP000199411"/>
    </source>
</evidence>
<dbReference type="InterPro" id="IPR003607">
    <property type="entry name" value="HD/PDEase_dom"/>
</dbReference>
<dbReference type="OrthoDB" id="9778453at2"/>
<reference evidence="4" key="1">
    <citation type="submission" date="2016-10" db="EMBL/GenBank/DDBJ databases">
        <authorList>
            <person name="Varghese N."/>
            <person name="Submissions S."/>
        </authorList>
    </citation>
    <scope>NUCLEOTIDE SEQUENCE [LARGE SCALE GENOMIC DNA]</scope>
    <source>
        <strain evidence="4">DSM 8415</strain>
    </source>
</reference>
<dbReference type="PROSITE" id="PS51831">
    <property type="entry name" value="HD"/>
    <property type="match status" value="1"/>
</dbReference>
<dbReference type="InterPro" id="IPR006675">
    <property type="entry name" value="HDIG_dom"/>
</dbReference>
<dbReference type="InterPro" id="IPR012340">
    <property type="entry name" value="NA-bd_OB-fold"/>
</dbReference>
<keyword evidence="1" id="KW-0378">Hydrolase</keyword>
<feature type="domain" description="HD" evidence="2">
    <location>
        <begin position="164"/>
        <end position="282"/>
    </location>
</feature>
<dbReference type="SUPFAM" id="SSF50249">
    <property type="entry name" value="Nucleic acid-binding proteins"/>
    <property type="match status" value="1"/>
</dbReference>
<proteinExistence type="predicted"/>
<dbReference type="NCBIfam" id="TIGR00277">
    <property type="entry name" value="HDIG"/>
    <property type="match status" value="1"/>
</dbReference>
<dbReference type="Pfam" id="PF01966">
    <property type="entry name" value="HD"/>
    <property type="match status" value="1"/>
</dbReference>
<dbReference type="Gene3D" id="2.40.50.140">
    <property type="entry name" value="Nucleic acid-binding proteins"/>
    <property type="match status" value="1"/>
</dbReference>
<dbReference type="GO" id="GO:0016787">
    <property type="term" value="F:hydrolase activity"/>
    <property type="evidence" value="ECO:0007669"/>
    <property type="project" value="UniProtKB-KW"/>
</dbReference>
<dbReference type="GO" id="GO:0031125">
    <property type="term" value="P:rRNA 3'-end processing"/>
    <property type="evidence" value="ECO:0007669"/>
    <property type="project" value="TreeGrafter"/>
</dbReference>
<dbReference type="CDD" id="cd00077">
    <property type="entry name" value="HDc"/>
    <property type="match status" value="1"/>
</dbReference>
<dbReference type="Proteomes" id="UP000199411">
    <property type="component" value="Unassembled WGS sequence"/>
</dbReference>
<dbReference type="InterPro" id="IPR050798">
    <property type="entry name" value="YhaM_exoribonuc/phosphodiest"/>
</dbReference>
<keyword evidence="4" id="KW-1185">Reference proteome</keyword>
<evidence type="ECO:0000256" key="1">
    <source>
        <dbReference type="ARBA" id="ARBA00022801"/>
    </source>
</evidence>
<dbReference type="GO" id="GO:0003676">
    <property type="term" value="F:nucleic acid binding"/>
    <property type="evidence" value="ECO:0007669"/>
    <property type="project" value="InterPro"/>
</dbReference>
<dbReference type="AlphaFoldDB" id="A0A1G6LDN9"/>
<dbReference type="SMART" id="SM00471">
    <property type="entry name" value="HDc"/>
    <property type="match status" value="1"/>
</dbReference>
<protein>
    <submittedName>
        <fullName evidence="3">3'-5' exoribonuclease</fullName>
    </submittedName>
</protein>
<dbReference type="EMBL" id="FMYU01000005">
    <property type="protein sequence ID" value="SDC41331.1"/>
    <property type="molecule type" value="Genomic_DNA"/>
</dbReference>
<sequence>MFEIIKEIKEKKHQEINGELFMVLEKHFLDARNGDKYIGLKLKDKSGIIEAKIWKNLYHLHENFKEGDFVKLKAKTNYYKDNWQLIIEDIQKVDIDEKLKDEFLPKTKKDIDILTKELFAIINGLQNQAIKKLLLSIFGEDEFFSKFKKAPAAKSMHHAYIGGLIEHTVSVAKIAKEVSKFYMPIDVDILVSGALLHDIGKVYEIDASTFNYTNEGRLIGHIVIGYNLVKEKLKTIKLPFEQEVQILHCILAHHGEYEYGSPKIPKTKEALLLHLIDTMDSKMEPLQNLQPNETNWSESIKILGRSFFIPKNSKNEELTLF</sequence>
<dbReference type="PANTHER" id="PTHR37294">
    <property type="entry name" value="3'-5' EXORIBONUCLEASE YHAM"/>
    <property type="match status" value="1"/>
</dbReference>
<dbReference type="InterPro" id="IPR006674">
    <property type="entry name" value="HD_domain"/>
</dbReference>
<evidence type="ECO:0000259" key="2">
    <source>
        <dbReference type="PROSITE" id="PS51831"/>
    </source>
</evidence>
<gene>
    <name evidence="3" type="ORF">SAMN05660835_00786</name>
</gene>
<accession>A0A1G6LDN9</accession>
<dbReference type="SUPFAM" id="SSF109604">
    <property type="entry name" value="HD-domain/PDEase-like"/>
    <property type="match status" value="1"/>
</dbReference>
<dbReference type="InterPro" id="IPR004365">
    <property type="entry name" value="NA-bd_OB_tRNA"/>
</dbReference>
<evidence type="ECO:0000313" key="3">
    <source>
        <dbReference type="EMBL" id="SDC41331.1"/>
    </source>
</evidence>
<dbReference type="Gene3D" id="1.10.3210.10">
    <property type="entry name" value="Hypothetical protein af1432"/>
    <property type="match status" value="1"/>
</dbReference>
<dbReference type="Pfam" id="PF01336">
    <property type="entry name" value="tRNA_anti-codon"/>
    <property type="match status" value="1"/>
</dbReference>
<name>A0A1G6LDN9_9BACT</name>
<dbReference type="PANTHER" id="PTHR37294:SF1">
    <property type="entry name" value="3'-5' EXORIBONUCLEASE YHAM"/>
    <property type="match status" value="1"/>
</dbReference>
<dbReference type="RefSeq" id="WP_092128307.1">
    <property type="nucleotide sequence ID" value="NZ_FMYU01000005.1"/>
</dbReference>